<dbReference type="EMBL" id="PDBW01000001">
    <property type="protein sequence ID" value="PFH03875.1"/>
    <property type="molecule type" value="Genomic_DNA"/>
</dbReference>
<comment type="caution">
    <text evidence="1">The sequence shown here is derived from an EMBL/GenBank/DDBJ whole genome shotgun (WGS) entry which is preliminary data.</text>
</comment>
<proteinExistence type="predicted"/>
<evidence type="ECO:0000313" key="2">
    <source>
        <dbReference type="Proteomes" id="UP000223596"/>
    </source>
</evidence>
<name>A0AB36TK38_ACETH</name>
<accession>A0AB36TK38</accession>
<dbReference type="Proteomes" id="UP000223596">
    <property type="component" value="Unassembled WGS sequence"/>
</dbReference>
<dbReference type="RefSeq" id="WP_003513895.1">
    <property type="nucleotide sequence ID" value="NZ_CP013828.1"/>
</dbReference>
<organism evidence="1 2">
    <name type="scientific">Acetivibrio thermocellus AD2</name>
    <dbReference type="NCBI Taxonomy" id="1138384"/>
    <lineage>
        <taxon>Bacteria</taxon>
        <taxon>Bacillati</taxon>
        <taxon>Bacillota</taxon>
        <taxon>Clostridia</taxon>
        <taxon>Eubacteriales</taxon>
        <taxon>Oscillospiraceae</taxon>
        <taxon>Acetivibrio</taxon>
    </lineage>
</organism>
<dbReference type="AlphaFoldDB" id="A0AB36TK38"/>
<protein>
    <submittedName>
        <fullName evidence="1">Uncharacterized protein</fullName>
    </submittedName>
</protein>
<evidence type="ECO:0000313" key="1">
    <source>
        <dbReference type="EMBL" id="PFH03875.1"/>
    </source>
</evidence>
<reference evidence="1 2" key="1">
    <citation type="submission" date="2017-09" db="EMBL/GenBank/DDBJ databases">
        <title>Evaluation of Pacific Biosciences Sequencing Technology to Finishing C. thermocellum Genome Sequences.</title>
        <authorList>
            <person name="Brown S."/>
        </authorList>
    </citation>
    <scope>NUCLEOTIDE SEQUENCE [LARGE SCALE GENOMIC DNA]</scope>
    <source>
        <strain evidence="1 2">AD2</strain>
    </source>
</reference>
<sequence>MMNLVELEISKTQAIKIYLPCQKEDVGSFDIISVKYFREQMEYDLYVNDFAAEAIISLKNMLEEALNFKLQIQNKYLDKGIGYYHNIYYNKLWTTNDSSLTDPGEDFILWSTPTHIGIETFIYNVQNKIYIEICPIYKWNGSCPEDEDENKDEYVPFEVFLSNYKPIDIIVIDKSVAEKWFKLCCEMIEVFEANDKRYLNERKTN</sequence>
<gene>
    <name evidence="1" type="ORF">M972_112694</name>
</gene>